<keyword evidence="5" id="KW-0067">ATP-binding</keyword>
<keyword evidence="8" id="KW-1185">Reference proteome</keyword>
<feature type="compositionally biased region" description="Polar residues" evidence="7">
    <location>
        <begin position="239"/>
        <end position="252"/>
    </location>
</feature>
<keyword evidence="2" id="KW-0963">Cytoplasm</keyword>
<feature type="compositionally biased region" description="Basic and acidic residues" evidence="7">
    <location>
        <begin position="303"/>
        <end position="318"/>
    </location>
</feature>
<comment type="subcellular location">
    <subcellularLocation>
        <location evidence="1">Cytoplasm</location>
        <location evidence="1">Cytoskeleton</location>
    </subcellularLocation>
</comment>
<feature type="region of interest" description="Disordered" evidence="7">
    <location>
        <begin position="452"/>
        <end position="553"/>
    </location>
</feature>
<feature type="compositionally biased region" description="Basic residues" evidence="7">
    <location>
        <begin position="330"/>
        <end position="340"/>
    </location>
</feature>
<evidence type="ECO:0000313" key="8">
    <source>
        <dbReference type="Proteomes" id="UP000515163"/>
    </source>
</evidence>
<keyword evidence="6" id="KW-0206">Cytoskeleton</keyword>
<feature type="compositionally biased region" description="Acidic residues" evidence="7">
    <location>
        <begin position="524"/>
        <end position="540"/>
    </location>
</feature>
<dbReference type="KEGG" id="aten:116301436"/>
<organism evidence="8 9">
    <name type="scientific">Actinia tenebrosa</name>
    <name type="common">Australian red waratah sea anemone</name>
    <dbReference type="NCBI Taxonomy" id="6105"/>
    <lineage>
        <taxon>Eukaryota</taxon>
        <taxon>Metazoa</taxon>
        <taxon>Cnidaria</taxon>
        <taxon>Anthozoa</taxon>
        <taxon>Hexacorallia</taxon>
        <taxon>Actiniaria</taxon>
        <taxon>Actiniidae</taxon>
        <taxon>Actinia</taxon>
    </lineage>
</organism>
<feature type="region of interest" description="Disordered" evidence="7">
    <location>
        <begin position="1048"/>
        <end position="1185"/>
    </location>
</feature>
<feature type="compositionally biased region" description="Basic and acidic residues" evidence="7">
    <location>
        <begin position="1082"/>
        <end position="1091"/>
    </location>
</feature>
<dbReference type="AlphaFoldDB" id="A0A6P8II13"/>
<accession>A0A6P8II13</accession>
<dbReference type="InterPro" id="IPR004344">
    <property type="entry name" value="TTL/TTLL_fam"/>
</dbReference>
<protein>
    <submittedName>
        <fullName evidence="9">Protein monoglycylase TTLL8-like isoform X1</fullName>
    </submittedName>
</protein>
<feature type="compositionally biased region" description="Polar residues" evidence="7">
    <location>
        <begin position="1108"/>
        <end position="1119"/>
    </location>
</feature>
<keyword evidence="3" id="KW-0436">Ligase</keyword>
<dbReference type="GeneID" id="116301436"/>
<reference evidence="9" key="1">
    <citation type="submission" date="2025-08" db="UniProtKB">
        <authorList>
            <consortium name="RefSeq"/>
        </authorList>
    </citation>
    <scope>IDENTIFICATION</scope>
    <source>
        <tissue evidence="9">Tentacle</tissue>
    </source>
</reference>
<evidence type="ECO:0000256" key="2">
    <source>
        <dbReference type="ARBA" id="ARBA00022490"/>
    </source>
</evidence>
<dbReference type="Gene3D" id="3.30.470.20">
    <property type="entry name" value="ATP-grasp fold, B domain"/>
    <property type="match status" value="1"/>
</dbReference>
<proteinExistence type="predicted"/>
<feature type="compositionally biased region" description="Basic and acidic residues" evidence="7">
    <location>
        <begin position="253"/>
        <end position="268"/>
    </location>
</feature>
<feature type="compositionally biased region" description="Low complexity" evidence="7">
    <location>
        <begin position="500"/>
        <end position="509"/>
    </location>
</feature>
<evidence type="ECO:0000313" key="9">
    <source>
        <dbReference type="RefSeq" id="XP_031566354.1"/>
    </source>
</evidence>
<name>A0A6P8II13_ACTTE</name>
<evidence type="ECO:0000256" key="6">
    <source>
        <dbReference type="ARBA" id="ARBA00023212"/>
    </source>
</evidence>
<sequence>MEMLEYCKTYNIMKSSFPNPGSSELSLQDAVLSENNGQVQDHERNVVVETLHRIPSRPGDFSLYHSIKHSSNNSSESGKQLSPLREISRSKTMASTVKTQAPREALSFESELTFAPKLNALSIKLAKIRGEKRRNSEVNRKSSSITTTDEAIFTFKPKVSSNSVKIVQNLKTTFLDRQLIHMKKQRRHIDSFMLPIQGKARLSPVQMNRSRTIKTQRSKEFSSSVEEENENHDVEQDDTNQNGEIISTTNGSKRSENADDEEGRKKENENEEESEHNENGSGNLNESERKGNTNRTSTKTTKTKQESLEKVSRFKDESPYNQSVENLSLKRQKRVIRAHQRGATYPAGTNKTRAESEGWNNSTKVEEPRNPSTSTAITKKSNHSRTASQPQFTGKMKYDNPLFEKVRHAKEVAESAIRNKRVFICHGPYPIVRAALRRRGYVEKHYSPLIKAKKGKNKNNESDDDDSCDSGDDSDENPSPNGSPRGKENNSKPLARTKANGNKRNSKSNGGKKDDDGSSSDDSSCSEDDDDDDDDSEDEDWKAGYEGGGPNSEFNLMSRMVRNANASFIWTIRRDDVDFKFLRKDQTVNHFSRAYSFTTKVGICINLRNLAFYEEDDQLSFFPRCHRLGVEEDKLDFIDDFRLCSAISIIKWVLSRYHDGPDIQTNLPSIKTTENENTTSQRGTPVDAERRLVELAKGNVLPVKALTLSLEACREFLRCREHFDIDDSLDKKPVISDNEWDQIIEFSYQLRQQGSLVANAFPFYQECQSIFNKLREHLPQCDIDGQRNIWIVKPGAKSRGRGITCMDRLEDILKLTGNIVGQKEGRWVVQKYIERPLLIYKVKFDIRQWFLVTDWNPLTIWFYQDCYLRFCSQNFSLEDFHVSIHLANNSVQKNYENDKVRDKRLPDENMWSSDDFKAYLNKKDLGDIWDNVIYPGMKKAVIYAVKSCQEIVEYRKNSFELYGADFIITDDYKPWLIEINCSPTMGASTGVTRKLCAQVVEDTMRVVLDRREDKNCDTGRFELAYKQPLISAPPYIGVNLAVEGQGIRKHGGQVRRASSSAKSTTLSRPRDMKNVLNDSTEENQRQKREYSKLQSSSTRSLEKKSEGTWATGSSGQLQAPTVEEKISKLMPARNRNGNHGDVKGNSQTRVSRPMTIPKAVLRYSTDSNNNMQRNSQLPISIGPDH</sequence>
<dbReference type="GO" id="GO:0070736">
    <property type="term" value="F:protein-glycine ligase activity, initiating"/>
    <property type="evidence" value="ECO:0007669"/>
    <property type="project" value="TreeGrafter"/>
</dbReference>
<feature type="compositionally biased region" description="Acidic residues" evidence="7">
    <location>
        <begin position="462"/>
        <end position="476"/>
    </location>
</feature>
<dbReference type="GO" id="GO:0015630">
    <property type="term" value="C:microtubule cytoskeleton"/>
    <property type="evidence" value="ECO:0007669"/>
    <property type="project" value="TreeGrafter"/>
</dbReference>
<feature type="compositionally biased region" description="Polar residues" evidence="7">
    <location>
        <begin position="370"/>
        <end position="392"/>
    </location>
</feature>
<gene>
    <name evidence="9" type="primary">LOC116301436</name>
</gene>
<dbReference type="PROSITE" id="PS51221">
    <property type="entry name" value="TTL"/>
    <property type="match status" value="1"/>
</dbReference>
<dbReference type="FunCoup" id="A0A6P8II13">
    <property type="interactions" value="9"/>
</dbReference>
<feature type="region of interest" description="Disordered" evidence="7">
    <location>
        <begin position="68"/>
        <end position="98"/>
    </location>
</feature>
<evidence type="ECO:0000256" key="1">
    <source>
        <dbReference type="ARBA" id="ARBA00004245"/>
    </source>
</evidence>
<dbReference type="GO" id="GO:0005524">
    <property type="term" value="F:ATP binding"/>
    <property type="evidence" value="ECO:0007669"/>
    <property type="project" value="UniProtKB-KW"/>
</dbReference>
<evidence type="ECO:0000256" key="4">
    <source>
        <dbReference type="ARBA" id="ARBA00022741"/>
    </source>
</evidence>
<dbReference type="Proteomes" id="UP000515163">
    <property type="component" value="Unplaced"/>
</dbReference>
<dbReference type="InParanoid" id="A0A6P8II13"/>
<evidence type="ECO:0000256" key="5">
    <source>
        <dbReference type="ARBA" id="ARBA00022840"/>
    </source>
</evidence>
<feature type="region of interest" description="Disordered" evidence="7">
    <location>
        <begin position="203"/>
        <end position="396"/>
    </location>
</feature>
<dbReference type="OrthoDB" id="202825at2759"/>
<feature type="compositionally biased region" description="Polar residues" evidence="7">
    <location>
        <begin position="1164"/>
        <end position="1178"/>
    </location>
</feature>
<evidence type="ECO:0000256" key="3">
    <source>
        <dbReference type="ARBA" id="ARBA00022598"/>
    </source>
</evidence>
<dbReference type="RefSeq" id="XP_031566354.1">
    <property type="nucleotide sequence ID" value="XM_031710494.1"/>
</dbReference>
<feature type="compositionally biased region" description="Polar residues" evidence="7">
    <location>
        <begin position="1056"/>
        <end position="1067"/>
    </location>
</feature>
<dbReference type="PANTHER" id="PTHR45870:SF2">
    <property type="entry name" value="TUBULIN MONOGLYCYLASE TTLL3"/>
    <property type="match status" value="1"/>
</dbReference>
<feature type="compositionally biased region" description="Acidic residues" evidence="7">
    <location>
        <begin position="225"/>
        <end position="238"/>
    </location>
</feature>
<dbReference type="Pfam" id="PF03133">
    <property type="entry name" value="TTL"/>
    <property type="match status" value="1"/>
</dbReference>
<evidence type="ECO:0000256" key="7">
    <source>
        <dbReference type="SAM" id="MobiDB-lite"/>
    </source>
</evidence>
<dbReference type="SUPFAM" id="SSF56059">
    <property type="entry name" value="Glutathione synthetase ATP-binding domain-like"/>
    <property type="match status" value="1"/>
</dbReference>
<dbReference type="InterPro" id="IPR051437">
    <property type="entry name" value="TTLL_monoglycylase"/>
</dbReference>
<dbReference type="FunFam" id="3.30.470.20:FF:000032">
    <property type="entry name" value="tubulin monoglycylase TTLL3 isoform X2"/>
    <property type="match status" value="1"/>
</dbReference>
<keyword evidence="4" id="KW-0547">Nucleotide-binding</keyword>
<dbReference type="PANTHER" id="PTHR45870">
    <property type="entry name" value="TUBULIN MONOGLYCYLASE TTLL3"/>
    <property type="match status" value="1"/>
</dbReference>